<keyword evidence="3" id="KW-1185">Reference proteome</keyword>
<name>A0A4Z2FTE9_9TELE</name>
<feature type="region of interest" description="Disordered" evidence="1">
    <location>
        <begin position="88"/>
        <end position="116"/>
    </location>
</feature>
<sequence>MKVSSTDATGGTPPGCLDMDFTPGQSMVYLPWLCMEYQLHREGMPCDTATVRAEILSDGGKERTEERKGSVGVAWRWPVGRGLLWPRRRRKSGVPVQPRENSVTPPTQRADEPEGSCRRVRYGRSTMALVTEGQSDQEMLSLRWRRGRCSSPVKARTAVPVIIDAFRQHVLIISCLSVRSGYNGVQVQNRAPLCASAVACGEIMQSQISATSQQTSGSACFPHGDSGGAHVGAAAH</sequence>
<dbReference type="EMBL" id="SRLO01000921">
    <property type="protein sequence ID" value="TNN44140.1"/>
    <property type="molecule type" value="Genomic_DNA"/>
</dbReference>
<dbReference type="AlphaFoldDB" id="A0A4Z2FTE9"/>
<protein>
    <submittedName>
        <fullName evidence="2">Uncharacterized protein</fullName>
    </submittedName>
</protein>
<comment type="caution">
    <text evidence="2">The sequence shown here is derived from an EMBL/GenBank/DDBJ whole genome shotgun (WGS) entry which is preliminary data.</text>
</comment>
<reference evidence="2 3" key="1">
    <citation type="submission" date="2019-03" db="EMBL/GenBank/DDBJ databases">
        <title>First draft genome of Liparis tanakae, snailfish: a comprehensive survey of snailfish specific genes.</title>
        <authorList>
            <person name="Kim W."/>
            <person name="Song I."/>
            <person name="Jeong J.-H."/>
            <person name="Kim D."/>
            <person name="Kim S."/>
            <person name="Ryu S."/>
            <person name="Song J.Y."/>
            <person name="Lee S.K."/>
        </authorList>
    </citation>
    <scope>NUCLEOTIDE SEQUENCE [LARGE SCALE GENOMIC DNA]</scope>
    <source>
        <tissue evidence="2">Muscle</tissue>
    </source>
</reference>
<evidence type="ECO:0000256" key="1">
    <source>
        <dbReference type="SAM" id="MobiDB-lite"/>
    </source>
</evidence>
<evidence type="ECO:0000313" key="2">
    <source>
        <dbReference type="EMBL" id="TNN44140.1"/>
    </source>
</evidence>
<dbReference type="Proteomes" id="UP000314294">
    <property type="component" value="Unassembled WGS sequence"/>
</dbReference>
<proteinExistence type="predicted"/>
<organism evidence="2 3">
    <name type="scientific">Liparis tanakae</name>
    <name type="common">Tanaka's snailfish</name>
    <dbReference type="NCBI Taxonomy" id="230148"/>
    <lineage>
        <taxon>Eukaryota</taxon>
        <taxon>Metazoa</taxon>
        <taxon>Chordata</taxon>
        <taxon>Craniata</taxon>
        <taxon>Vertebrata</taxon>
        <taxon>Euteleostomi</taxon>
        <taxon>Actinopterygii</taxon>
        <taxon>Neopterygii</taxon>
        <taxon>Teleostei</taxon>
        <taxon>Neoteleostei</taxon>
        <taxon>Acanthomorphata</taxon>
        <taxon>Eupercaria</taxon>
        <taxon>Perciformes</taxon>
        <taxon>Cottioidei</taxon>
        <taxon>Cottales</taxon>
        <taxon>Liparidae</taxon>
        <taxon>Liparis</taxon>
    </lineage>
</organism>
<evidence type="ECO:0000313" key="3">
    <source>
        <dbReference type="Proteomes" id="UP000314294"/>
    </source>
</evidence>
<gene>
    <name evidence="2" type="ORF">EYF80_045659</name>
</gene>
<accession>A0A4Z2FTE9</accession>